<dbReference type="AlphaFoldDB" id="A0A2N1MAU5"/>
<reference evidence="2 3" key="2">
    <citation type="submission" date="2017-10" db="EMBL/GenBank/DDBJ databases">
        <title>Extensive intraspecific genome diversity in a model arbuscular mycorrhizal fungus.</title>
        <authorList>
            <person name="Chen E.C.H."/>
            <person name="Morin E."/>
            <person name="Baudet D."/>
            <person name="Noel J."/>
            <person name="Ndikumana S."/>
            <person name="Charron P."/>
            <person name="St-Onge C."/>
            <person name="Giorgi J."/>
            <person name="Grigoriev I.V."/>
            <person name="Roux C."/>
            <person name="Martin F.M."/>
            <person name="Corradi N."/>
        </authorList>
    </citation>
    <scope>NUCLEOTIDE SEQUENCE [LARGE SCALE GENOMIC DNA]</scope>
    <source>
        <strain evidence="2 3">C2</strain>
    </source>
</reference>
<name>A0A2N1MAU5_9GLOM</name>
<organism evidence="2 3">
    <name type="scientific">Rhizophagus irregularis</name>
    <dbReference type="NCBI Taxonomy" id="588596"/>
    <lineage>
        <taxon>Eukaryota</taxon>
        <taxon>Fungi</taxon>
        <taxon>Fungi incertae sedis</taxon>
        <taxon>Mucoromycota</taxon>
        <taxon>Glomeromycotina</taxon>
        <taxon>Glomeromycetes</taxon>
        <taxon>Glomerales</taxon>
        <taxon>Glomeraceae</taxon>
        <taxon>Rhizophagus</taxon>
    </lineage>
</organism>
<gene>
    <name evidence="2" type="ORF">RhiirC2_795856</name>
</gene>
<dbReference type="EMBL" id="LLXL01003418">
    <property type="protein sequence ID" value="PKK58735.1"/>
    <property type="molecule type" value="Genomic_DNA"/>
</dbReference>
<feature type="compositionally biased region" description="Polar residues" evidence="1">
    <location>
        <begin position="36"/>
        <end position="49"/>
    </location>
</feature>
<feature type="region of interest" description="Disordered" evidence="1">
    <location>
        <begin position="36"/>
        <end position="58"/>
    </location>
</feature>
<dbReference type="VEuPathDB" id="FungiDB:RhiirA1_484912"/>
<evidence type="ECO:0000313" key="3">
    <source>
        <dbReference type="Proteomes" id="UP000233469"/>
    </source>
</evidence>
<dbReference type="Proteomes" id="UP000233469">
    <property type="component" value="Unassembled WGS sequence"/>
</dbReference>
<comment type="caution">
    <text evidence="2">The sequence shown here is derived from an EMBL/GenBank/DDBJ whole genome shotgun (WGS) entry which is preliminary data.</text>
</comment>
<proteinExistence type="predicted"/>
<evidence type="ECO:0000313" key="2">
    <source>
        <dbReference type="EMBL" id="PKK58735.1"/>
    </source>
</evidence>
<protein>
    <submittedName>
        <fullName evidence="2">Uncharacterized protein</fullName>
    </submittedName>
</protein>
<sequence length="171" mass="19794">MPPPKTSKDKKADKEDELTQDLFNYVVEDTCAPVVSTSETSGISVTSKTPEPVIDKPKTSRIPKYIEQTSKVLRAPKPSSNKISSARAQREERLRKWAIDHDEDPDKFMTITEKDVNLSREYRDSMMADAEVIKFARENKMDPNDLFYMTRRERLISEEIYLREFKDVGKS</sequence>
<accession>A0A2N1MAU5</accession>
<reference evidence="2 3" key="1">
    <citation type="submission" date="2016-04" db="EMBL/GenBank/DDBJ databases">
        <title>Genome analyses suggest a sexual origin of heterokaryosis in a supposedly ancient asexual fungus.</title>
        <authorList>
            <person name="Ropars J."/>
            <person name="Sedzielewska K."/>
            <person name="Noel J."/>
            <person name="Charron P."/>
            <person name="Farinelli L."/>
            <person name="Marton T."/>
            <person name="Kruger M."/>
            <person name="Pelin A."/>
            <person name="Brachmann A."/>
            <person name="Corradi N."/>
        </authorList>
    </citation>
    <scope>NUCLEOTIDE SEQUENCE [LARGE SCALE GENOMIC DNA]</scope>
    <source>
        <strain evidence="2 3">C2</strain>
    </source>
</reference>
<evidence type="ECO:0000256" key="1">
    <source>
        <dbReference type="SAM" id="MobiDB-lite"/>
    </source>
</evidence>